<proteinExistence type="predicted"/>
<evidence type="ECO:0000256" key="1">
    <source>
        <dbReference type="SAM" id="MobiDB-lite"/>
    </source>
</evidence>
<accession>A0ABR3AFQ9</accession>
<sequence>MSLEDRLESLEGLLKRVSTDIVAQTSVQNLLSIQLRPDQDFSEELGPPIVKDSWKLEDTTANRSNPGTHIISTPTLPTASPTTRPQLPEAFRTMRTPNESNDSDSDSDSASNQFYSSDSDGLVDNYTTGMERLTLRGPDTLAEEDENHARFHGKSSSMNLIDATRKFKQLHIQQTMDGEVRMPSTNTISAQPTSYNLSFTRRPEYWRFPKVGGVRVSPCSQRG</sequence>
<feature type="compositionally biased region" description="Low complexity" evidence="1">
    <location>
        <begin position="73"/>
        <end position="85"/>
    </location>
</feature>
<dbReference type="EMBL" id="JBBXMP010000001">
    <property type="protein sequence ID" value="KAL0072413.1"/>
    <property type="molecule type" value="Genomic_DNA"/>
</dbReference>
<evidence type="ECO:0000313" key="2">
    <source>
        <dbReference type="EMBL" id="KAL0072413.1"/>
    </source>
</evidence>
<comment type="caution">
    <text evidence="2">The sequence shown here is derived from an EMBL/GenBank/DDBJ whole genome shotgun (WGS) entry which is preliminary data.</text>
</comment>
<keyword evidence="3" id="KW-1185">Reference proteome</keyword>
<gene>
    <name evidence="2" type="ORF">AAF712_000176</name>
</gene>
<evidence type="ECO:0000313" key="3">
    <source>
        <dbReference type="Proteomes" id="UP001437256"/>
    </source>
</evidence>
<dbReference type="Proteomes" id="UP001437256">
    <property type="component" value="Unassembled WGS sequence"/>
</dbReference>
<protein>
    <submittedName>
        <fullName evidence="2">Uncharacterized protein</fullName>
    </submittedName>
</protein>
<organism evidence="2 3">
    <name type="scientific">Marasmius tenuissimus</name>
    <dbReference type="NCBI Taxonomy" id="585030"/>
    <lineage>
        <taxon>Eukaryota</taxon>
        <taxon>Fungi</taxon>
        <taxon>Dikarya</taxon>
        <taxon>Basidiomycota</taxon>
        <taxon>Agaricomycotina</taxon>
        <taxon>Agaricomycetes</taxon>
        <taxon>Agaricomycetidae</taxon>
        <taxon>Agaricales</taxon>
        <taxon>Marasmiineae</taxon>
        <taxon>Marasmiaceae</taxon>
        <taxon>Marasmius</taxon>
    </lineage>
</organism>
<name>A0ABR3AFQ9_9AGAR</name>
<feature type="compositionally biased region" description="Polar residues" evidence="1">
    <location>
        <begin position="61"/>
        <end position="72"/>
    </location>
</feature>
<feature type="region of interest" description="Disordered" evidence="1">
    <location>
        <begin position="52"/>
        <end position="125"/>
    </location>
</feature>
<reference evidence="2 3" key="1">
    <citation type="submission" date="2024-05" db="EMBL/GenBank/DDBJ databases">
        <title>A draft genome resource for the thread blight pathogen Marasmius tenuissimus strain MS-2.</title>
        <authorList>
            <person name="Yulfo-Soto G.E."/>
            <person name="Baruah I.K."/>
            <person name="Amoako-Attah I."/>
            <person name="Bukari Y."/>
            <person name="Meinhardt L.W."/>
            <person name="Bailey B.A."/>
            <person name="Cohen S.P."/>
        </authorList>
    </citation>
    <scope>NUCLEOTIDE SEQUENCE [LARGE SCALE GENOMIC DNA]</scope>
    <source>
        <strain evidence="2 3">MS-2</strain>
    </source>
</reference>